<dbReference type="GO" id="GO:0005886">
    <property type="term" value="C:plasma membrane"/>
    <property type="evidence" value="ECO:0007669"/>
    <property type="project" value="UniProtKB-SubCell"/>
</dbReference>
<feature type="transmembrane region" description="Helical" evidence="7">
    <location>
        <begin position="399"/>
        <end position="421"/>
    </location>
</feature>
<dbReference type="AlphaFoldDB" id="A0A6G0XIB9"/>
<feature type="transmembrane region" description="Helical" evidence="7">
    <location>
        <begin position="474"/>
        <end position="498"/>
    </location>
</feature>
<name>A0A6G0XIB9_9STRA</name>
<comment type="similarity">
    <text evidence="7">Belongs to the dicarboxylate/amino acid:cation symporter (DAACS) (TC 2.A.23) family.</text>
</comment>
<evidence type="ECO:0000256" key="1">
    <source>
        <dbReference type="ARBA" id="ARBA00004651"/>
    </source>
</evidence>
<protein>
    <recommendedName>
        <fullName evidence="7">Amino acid transporter</fullName>
    </recommendedName>
</protein>
<feature type="transmembrane region" description="Helical" evidence="7">
    <location>
        <begin position="94"/>
        <end position="112"/>
    </location>
</feature>
<feature type="transmembrane region" description="Helical" evidence="7">
    <location>
        <begin position="510"/>
        <end position="526"/>
    </location>
</feature>
<gene>
    <name evidence="9" type="ORF">Ae201684_004485</name>
</gene>
<dbReference type="InterPro" id="IPR036458">
    <property type="entry name" value="Na:dicarbo_symporter_sf"/>
</dbReference>
<evidence type="ECO:0000256" key="7">
    <source>
        <dbReference type="RuleBase" id="RU361216"/>
    </source>
</evidence>
<dbReference type="Pfam" id="PF00375">
    <property type="entry name" value="SDF"/>
    <property type="match status" value="1"/>
</dbReference>
<comment type="caution">
    <text evidence="9">The sequence shown here is derived from an EMBL/GenBank/DDBJ whole genome shotgun (WGS) entry which is preliminary data.</text>
</comment>
<keyword evidence="6 7" id="KW-0472">Membrane</keyword>
<proteinExistence type="inferred from homology"/>
<comment type="subcellular location">
    <subcellularLocation>
        <location evidence="1">Cell membrane</location>
        <topology evidence="1">Multi-pass membrane protein</topology>
    </subcellularLocation>
    <subcellularLocation>
        <location evidence="7">Membrane</location>
        <topology evidence="7">Multi-pass membrane protein</topology>
    </subcellularLocation>
</comment>
<sequence>MQQPKSPNVLLFDPKQHPTVTERRSTNADKPGTRLFDPMSIARTNFTSDRSTMDQSIPYVESDSPILGEHFSPHRVRKPLGHDFGPSVPKSNSMGILVGSFLGVGVGIGFYFLHPNKEVQKLLALPGNLFLSAFQCLVLPMVFCVMTVVVAEAFEMGRTSILRLRTLVPFFLTAVLATTQGLALALLFKPFFVGGPIVASARLSTFNMTIKCSNGLYLSSSNGTMGCVAASANSSDALFLAINQTIAKAGGGGLDGSAELSMVDQIIQITNLMVPINIFSAMVNGSLLSLVLFSIPFGYAIAKSSTDGTNYVLDLIRQVRNVFLFLLHKLLMITPVAVVFLMASAIGSMGSENVGEVMSNIGFFFLAFMTGVLVHSFLVLPLVLYLWTRANPYAYIKHLFPAYVFAYGCSSSMGTLPVAMACIQNTHVSRALIHMTMPYGTATNLNACGIYFPLALVFMANMSGLGDELTAPRYIIVFFASLFGCTGTAPVPHASLVYCLTLWSTCFPKIPLPASFAYLAAADFIIGRIRPMVNVNGNAIVTRILAEQVDEAFEIQAATQGQDSE</sequence>
<reference evidence="9 10" key="1">
    <citation type="submission" date="2019-07" db="EMBL/GenBank/DDBJ databases">
        <title>Genomics analysis of Aphanomyces spp. identifies a new class of oomycete effector associated with host adaptation.</title>
        <authorList>
            <person name="Gaulin E."/>
        </authorList>
    </citation>
    <scope>NUCLEOTIDE SEQUENCE [LARGE SCALE GENOMIC DNA]</scope>
    <source>
        <strain evidence="9 10">ATCC 201684</strain>
    </source>
</reference>
<dbReference type="SUPFAM" id="SSF118215">
    <property type="entry name" value="Proton glutamate symport protein"/>
    <property type="match status" value="1"/>
</dbReference>
<evidence type="ECO:0000256" key="5">
    <source>
        <dbReference type="ARBA" id="ARBA00022989"/>
    </source>
</evidence>
<feature type="transmembrane region" description="Helical" evidence="7">
    <location>
        <begin position="132"/>
        <end position="154"/>
    </location>
</feature>
<evidence type="ECO:0000256" key="3">
    <source>
        <dbReference type="ARBA" id="ARBA00022475"/>
    </source>
</evidence>
<dbReference type="Proteomes" id="UP000481153">
    <property type="component" value="Unassembled WGS sequence"/>
</dbReference>
<dbReference type="VEuPathDB" id="FungiDB:AeMF1_020226"/>
<evidence type="ECO:0000256" key="8">
    <source>
        <dbReference type="SAM" id="MobiDB-lite"/>
    </source>
</evidence>
<dbReference type="InterPro" id="IPR001991">
    <property type="entry name" value="Na-dicarboxylate_symporter"/>
</dbReference>
<feature type="compositionally biased region" description="Basic and acidic residues" evidence="8">
    <location>
        <begin position="14"/>
        <end position="27"/>
    </location>
</feature>
<evidence type="ECO:0000313" key="9">
    <source>
        <dbReference type="EMBL" id="KAF0740043.1"/>
    </source>
</evidence>
<evidence type="ECO:0000256" key="2">
    <source>
        <dbReference type="ARBA" id="ARBA00022448"/>
    </source>
</evidence>
<evidence type="ECO:0000256" key="6">
    <source>
        <dbReference type="ARBA" id="ARBA00023136"/>
    </source>
</evidence>
<feature type="transmembrane region" description="Helical" evidence="7">
    <location>
        <begin position="166"/>
        <end position="188"/>
    </location>
</feature>
<feature type="transmembrane region" description="Helical" evidence="7">
    <location>
        <begin position="278"/>
        <end position="301"/>
    </location>
</feature>
<evidence type="ECO:0000256" key="4">
    <source>
        <dbReference type="ARBA" id="ARBA00022692"/>
    </source>
</evidence>
<keyword evidence="4 7" id="KW-0812">Transmembrane</keyword>
<keyword evidence="10" id="KW-1185">Reference proteome</keyword>
<dbReference type="PANTHER" id="PTHR42865:SF7">
    <property type="entry name" value="PROTON_GLUTAMATE-ASPARTATE SYMPORTER"/>
    <property type="match status" value="1"/>
</dbReference>
<keyword evidence="7" id="KW-0769">Symport</keyword>
<dbReference type="EMBL" id="VJMJ01000055">
    <property type="protein sequence ID" value="KAF0740043.1"/>
    <property type="molecule type" value="Genomic_DNA"/>
</dbReference>
<keyword evidence="3" id="KW-1003">Cell membrane</keyword>
<organism evidence="9 10">
    <name type="scientific">Aphanomyces euteiches</name>
    <dbReference type="NCBI Taxonomy" id="100861"/>
    <lineage>
        <taxon>Eukaryota</taxon>
        <taxon>Sar</taxon>
        <taxon>Stramenopiles</taxon>
        <taxon>Oomycota</taxon>
        <taxon>Saprolegniomycetes</taxon>
        <taxon>Saprolegniales</taxon>
        <taxon>Verrucalvaceae</taxon>
        <taxon>Aphanomyces</taxon>
    </lineage>
</organism>
<dbReference type="Gene3D" id="1.10.3860.10">
    <property type="entry name" value="Sodium:dicarboxylate symporter"/>
    <property type="match status" value="1"/>
</dbReference>
<feature type="transmembrane region" description="Helical" evidence="7">
    <location>
        <begin position="322"/>
        <end position="343"/>
    </location>
</feature>
<evidence type="ECO:0000313" key="10">
    <source>
        <dbReference type="Proteomes" id="UP000481153"/>
    </source>
</evidence>
<dbReference type="PANTHER" id="PTHR42865">
    <property type="entry name" value="PROTON/GLUTAMATE-ASPARTATE SYMPORTER"/>
    <property type="match status" value="1"/>
</dbReference>
<dbReference type="PRINTS" id="PR00173">
    <property type="entry name" value="EDTRNSPORT"/>
</dbReference>
<dbReference type="GO" id="GO:0015293">
    <property type="term" value="F:symporter activity"/>
    <property type="evidence" value="ECO:0007669"/>
    <property type="project" value="UniProtKB-UniRule"/>
</dbReference>
<feature type="transmembrane region" description="Helical" evidence="7">
    <location>
        <begin position="363"/>
        <end position="387"/>
    </location>
</feature>
<feature type="region of interest" description="Disordered" evidence="8">
    <location>
        <begin position="1"/>
        <end position="32"/>
    </location>
</feature>
<keyword evidence="2 7" id="KW-0813">Transport</keyword>
<accession>A0A6G0XIB9</accession>
<keyword evidence="5 7" id="KW-1133">Transmembrane helix</keyword>
<feature type="transmembrane region" description="Helical" evidence="7">
    <location>
        <begin position="441"/>
        <end position="462"/>
    </location>
</feature>